<evidence type="ECO:0000313" key="2">
    <source>
        <dbReference type="Proteomes" id="UP000246740"/>
    </source>
</evidence>
<dbReference type="InParanoid" id="A0A317Y0D9"/>
<gene>
    <name evidence="1" type="ORF">BCV70DRAFT_9764</name>
</gene>
<reference evidence="1 2" key="1">
    <citation type="journal article" date="2018" name="Mol. Biol. Evol.">
        <title>Broad Genomic Sampling Reveals a Smut Pathogenic Ancestry of the Fungal Clade Ustilaginomycotina.</title>
        <authorList>
            <person name="Kijpornyongpan T."/>
            <person name="Mondo S.J."/>
            <person name="Barry K."/>
            <person name="Sandor L."/>
            <person name="Lee J."/>
            <person name="Lipzen A."/>
            <person name="Pangilinan J."/>
            <person name="LaButti K."/>
            <person name="Hainaut M."/>
            <person name="Henrissat B."/>
            <person name="Grigoriev I.V."/>
            <person name="Spatafora J.W."/>
            <person name="Aime M.C."/>
        </authorList>
    </citation>
    <scope>NUCLEOTIDE SEQUENCE [LARGE SCALE GENOMIC DNA]</scope>
    <source>
        <strain evidence="1 2">MCA 3645</strain>
    </source>
</reference>
<keyword evidence="2" id="KW-1185">Reference proteome</keyword>
<sequence length="257" mass="27806">MHLHGDGGGADAIASWPVVRYIVQDQRWCQDHSAAGIELLSSFRFSCSLVLAQLGSETALRTRLQAGRGILCCAVGIYKEHKNSPYFILFSSPVGCVEGSFGSVVPQTPPRTCMNAARTAQPNQAPWPGLTLQYSPAYPSHRVSLSLSLSSEPRPSLIARMHDCTVVTRWLAAAAKTSVQPIRPAVGFLRLLTFRFPNKPRPWPGYSGAVSARWTSAGPLAAHSSATTAAPRIGSFQRADVKVKSQISQRDTEILHA</sequence>
<name>A0A317Y0D9_9BASI</name>
<protein>
    <submittedName>
        <fullName evidence="1">Uncharacterized protein</fullName>
    </submittedName>
</protein>
<dbReference type="AlphaFoldDB" id="A0A317Y0D9"/>
<accession>A0A317Y0D9</accession>
<organism evidence="1 2">
    <name type="scientific">Testicularia cyperi</name>
    <dbReference type="NCBI Taxonomy" id="1882483"/>
    <lineage>
        <taxon>Eukaryota</taxon>
        <taxon>Fungi</taxon>
        <taxon>Dikarya</taxon>
        <taxon>Basidiomycota</taxon>
        <taxon>Ustilaginomycotina</taxon>
        <taxon>Ustilaginomycetes</taxon>
        <taxon>Ustilaginales</taxon>
        <taxon>Anthracoideaceae</taxon>
        <taxon>Testicularia</taxon>
    </lineage>
</organism>
<evidence type="ECO:0000313" key="1">
    <source>
        <dbReference type="EMBL" id="PWZ03011.1"/>
    </source>
</evidence>
<dbReference type="EMBL" id="KZ819188">
    <property type="protein sequence ID" value="PWZ03011.1"/>
    <property type="molecule type" value="Genomic_DNA"/>
</dbReference>
<dbReference type="Proteomes" id="UP000246740">
    <property type="component" value="Unassembled WGS sequence"/>
</dbReference>
<proteinExistence type="predicted"/>